<protein>
    <recommendedName>
        <fullName evidence="3">Type II secretion system protein N</fullName>
    </recommendedName>
    <alternativeName>
        <fullName evidence="10">General secretion pathway protein N</fullName>
    </alternativeName>
</protein>
<dbReference type="EMBL" id="CP001339">
    <property type="protein sequence ID" value="ACL71337.1"/>
    <property type="molecule type" value="Genomic_DNA"/>
</dbReference>
<reference evidence="12 13" key="1">
    <citation type="journal article" date="2011" name="Stand. Genomic Sci.">
        <title>Complete genome sequence of 'Thioalkalivibrio sulfidophilus' HL-EbGr7.</title>
        <authorList>
            <person name="Muyzer G."/>
            <person name="Sorokin D.Y."/>
            <person name="Mavromatis K."/>
            <person name="Lapidus A."/>
            <person name="Clum A."/>
            <person name="Ivanova N."/>
            <person name="Pati A."/>
            <person name="d'Haeseleer P."/>
            <person name="Woyke T."/>
            <person name="Kyrpides N.C."/>
        </authorList>
    </citation>
    <scope>NUCLEOTIDE SEQUENCE [LARGE SCALE GENOMIC DNA]</scope>
    <source>
        <strain evidence="12 13">HL-EbGR7</strain>
    </source>
</reference>
<keyword evidence="6" id="KW-0997">Cell inner membrane</keyword>
<keyword evidence="13" id="KW-1185">Reference proteome</keyword>
<evidence type="ECO:0000256" key="7">
    <source>
        <dbReference type="ARBA" id="ARBA00022692"/>
    </source>
</evidence>
<keyword evidence="5" id="KW-1003">Cell membrane</keyword>
<dbReference type="RefSeq" id="WP_012636826.1">
    <property type="nucleotide sequence ID" value="NC_011901.1"/>
</dbReference>
<dbReference type="STRING" id="396588.Tgr7_0238"/>
<evidence type="ECO:0000256" key="5">
    <source>
        <dbReference type="ARBA" id="ARBA00022475"/>
    </source>
</evidence>
<feature type="transmembrane region" description="Helical" evidence="11">
    <location>
        <begin position="12"/>
        <end position="36"/>
    </location>
</feature>
<dbReference type="eggNOG" id="ENOG5032RTB">
    <property type="taxonomic scope" value="Bacteria"/>
</dbReference>
<accession>B8GU54</accession>
<sequence precursor="true">MKTEHTHKRRWLLWLIIGLLAYGLFLLTLLPAGLAWDQARARGMVPAGVEVQGITGTLWNGAAVRAVLPGGLQVNDLQWRATFTSLLAMRLGWDLEARPQGGRVAAHVAVGPGTVVLAGVRGDMPAAPVVAPFMTWPVRVNGRLVLDLERLQLAYSGQVREARGVLGWIDAAAGIPEPLPLGDLRAEISDTGEGGLRLSIQDQGGPLIAEGVAEISTASGYRVEGVAGTREGAHPNIGQALRMIGNPGRDGRVPVRINGRF</sequence>
<keyword evidence="9 11" id="KW-0472">Membrane</keyword>
<evidence type="ECO:0000256" key="9">
    <source>
        <dbReference type="ARBA" id="ARBA00023136"/>
    </source>
</evidence>
<name>B8GU54_THISH</name>
<evidence type="ECO:0000313" key="12">
    <source>
        <dbReference type="EMBL" id="ACL71337.1"/>
    </source>
</evidence>
<dbReference type="GO" id="GO:0015628">
    <property type="term" value="P:protein secretion by the type II secretion system"/>
    <property type="evidence" value="ECO:0007669"/>
    <property type="project" value="InterPro"/>
</dbReference>
<evidence type="ECO:0000256" key="3">
    <source>
        <dbReference type="ARBA" id="ARBA00021563"/>
    </source>
</evidence>
<dbReference type="Proteomes" id="UP000002383">
    <property type="component" value="Chromosome"/>
</dbReference>
<evidence type="ECO:0000256" key="6">
    <source>
        <dbReference type="ARBA" id="ARBA00022519"/>
    </source>
</evidence>
<evidence type="ECO:0000256" key="10">
    <source>
        <dbReference type="ARBA" id="ARBA00030772"/>
    </source>
</evidence>
<dbReference type="GO" id="GO:0015627">
    <property type="term" value="C:type II protein secretion system complex"/>
    <property type="evidence" value="ECO:0007669"/>
    <property type="project" value="InterPro"/>
</dbReference>
<evidence type="ECO:0000313" key="13">
    <source>
        <dbReference type="Proteomes" id="UP000002383"/>
    </source>
</evidence>
<dbReference type="OrthoDB" id="6706905at2"/>
<dbReference type="GO" id="GO:0005886">
    <property type="term" value="C:plasma membrane"/>
    <property type="evidence" value="ECO:0007669"/>
    <property type="project" value="UniProtKB-SubCell"/>
</dbReference>
<comment type="subcellular location">
    <subcellularLocation>
        <location evidence="1">Cell inner membrane</location>
    </subcellularLocation>
</comment>
<organism evidence="12 13">
    <name type="scientific">Thioalkalivibrio sulfidiphilus (strain HL-EbGR7)</name>
    <dbReference type="NCBI Taxonomy" id="396588"/>
    <lineage>
        <taxon>Bacteria</taxon>
        <taxon>Pseudomonadati</taxon>
        <taxon>Pseudomonadota</taxon>
        <taxon>Gammaproteobacteria</taxon>
        <taxon>Chromatiales</taxon>
        <taxon>Ectothiorhodospiraceae</taxon>
        <taxon>Thioalkalivibrio</taxon>
    </lineage>
</organism>
<comment type="similarity">
    <text evidence="2">Belongs to the GSP N family.</text>
</comment>
<dbReference type="InterPro" id="IPR022792">
    <property type="entry name" value="T2SS_protein-GspN"/>
</dbReference>
<proteinExistence type="inferred from homology"/>
<dbReference type="KEGG" id="tgr:Tgr7_0238"/>
<dbReference type="AlphaFoldDB" id="B8GU54"/>
<dbReference type="HOGENOM" id="CLU_092754_0_0_6"/>
<evidence type="ECO:0000256" key="11">
    <source>
        <dbReference type="SAM" id="Phobius"/>
    </source>
</evidence>
<evidence type="ECO:0000256" key="2">
    <source>
        <dbReference type="ARBA" id="ARBA00007208"/>
    </source>
</evidence>
<evidence type="ECO:0000256" key="8">
    <source>
        <dbReference type="ARBA" id="ARBA00022927"/>
    </source>
</evidence>
<keyword evidence="11" id="KW-1133">Transmembrane helix</keyword>
<gene>
    <name evidence="12" type="ordered locus">Tgr7_0238</name>
</gene>
<keyword evidence="8" id="KW-0653">Protein transport</keyword>
<dbReference type="Pfam" id="PF01203">
    <property type="entry name" value="T2SSN"/>
    <property type="match status" value="1"/>
</dbReference>
<evidence type="ECO:0000256" key="4">
    <source>
        <dbReference type="ARBA" id="ARBA00022448"/>
    </source>
</evidence>
<evidence type="ECO:0000256" key="1">
    <source>
        <dbReference type="ARBA" id="ARBA00004533"/>
    </source>
</evidence>
<keyword evidence="7 11" id="KW-0812">Transmembrane</keyword>
<keyword evidence="4" id="KW-0813">Transport</keyword>